<evidence type="ECO:0000256" key="3">
    <source>
        <dbReference type="ARBA" id="ARBA00023186"/>
    </source>
</evidence>
<dbReference type="InterPro" id="IPR036859">
    <property type="entry name" value="CAP-Gly_dom_sf"/>
</dbReference>
<dbReference type="Gene3D" id="3.30.420.10">
    <property type="entry name" value="Ribonuclease H-like superfamily/Ribonuclease H"/>
    <property type="match status" value="1"/>
</dbReference>
<evidence type="ECO:0000313" key="6">
    <source>
        <dbReference type="EMBL" id="CAD6199421.1"/>
    </source>
</evidence>
<dbReference type="PROSITE" id="PS51450">
    <property type="entry name" value="LRR"/>
    <property type="match status" value="1"/>
</dbReference>
<evidence type="ECO:0000313" key="7">
    <source>
        <dbReference type="Proteomes" id="UP000835052"/>
    </source>
</evidence>
<protein>
    <recommendedName>
        <fullName evidence="2">Tubulin-specific chaperone E</fullName>
    </recommendedName>
    <alternativeName>
        <fullName evidence="4">Tubulin-folding cofactor E</fullName>
    </alternativeName>
</protein>
<dbReference type="OrthoDB" id="5273213at2759"/>
<feature type="domain" description="CAP-Gly" evidence="5">
    <location>
        <begin position="29"/>
        <end position="65"/>
    </location>
</feature>
<evidence type="ECO:0000256" key="2">
    <source>
        <dbReference type="ARBA" id="ARBA00015004"/>
    </source>
</evidence>
<dbReference type="GO" id="GO:0003676">
    <property type="term" value="F:nucleic acid binding"/>
    <property type="evidence" value="ECO:0007669"/>
    <property type="project" value="InterPro"/>
</dbReference>
<evidence type="ECO:0000256" key="4">
    <source>
        <dbReference type="ARBA" id="ARBA00030180"/>
    </source>
</evidence>
<dbReference type="Gene3D" id="3.80.10.10">
    <property type="entry name" value="Ribonuclease Inhibitor"/>
    <property type="match status" value="1"/>
</dbReference>
<dbReference type="InterPro" id="IPR001611">
    <property type="entry name" value="Leu-rich_rpt"/>
</dbReference>
<gene>
    <name evidence="6" type="ORF">CAUJ_LOCUS15324</name>
</gene>
<evidence type="ECO:0000256" key="1">
    <source>
        <dbReference type="ARBA" id="ARBA00004123"/>
    </source>
</evidence>
<dbReference type="InterPro" id="IPR036397">
    <property type="entry name" value="RNaseH_sf"/>
</dbReference>
<dbReference type="SMART" id="SM01052">
    <property type="entry name" value="CAP_GLY"/>
    <property type="match status" value="1"/>
</dbReference>
<organism evidence="6 7">
    <name type="scientific">Caenorhabditis auriculariae</name>
    <dbReference type="NCBI Taxonomy" id="2777116"/>
    <lineage>
        <taxon>Eukaryota</taxon>
        <taxon>Metazoa</taxon>
        <taxon>Ecdysozoa</taxon>
        <taxon>Nematoda</taxon>
        <taxon>Chromadorea</taxon>
        <taxon>Rhabditida</taxon>
        <taxon>Rhabditina</taxon>
        <taxon>Rhabditomorpha</taxon>
        <taxon>Rhabditoidea</taxon>
        <taxon>Rhabditidae</taxon>
        <taxon>Peloderinae</taxon>
        <taxon>Caenorhabditis</taxon>
    </lineage>
</organism>
<sequence length="756" mass="86017">MSLGDRCDVGGFRGTVLYIGTVDGYGSQIYAGIEWDDPSRGKHDGLVKGRRYFQTRIPNSGSLVKIENVQFPLDIYTEIQSRYGDEDSGEPDIALKISSKVVELIGMEKTARKQSDFHRLVNIVLDGRFVGKAPTEEIRPFSACRELNLHGNLLHRWDDVRKIVKLFPNVKELVLRQNRMDDIQEENSTISTNDLIISTSVIRLSISECNLKDESIEPILNCFPVATEIVSFINNLSFFNPGKDASERLTVLDLEMNPLKSLDSIRGEYSKFIFSKKKQSPTGHLEWSLEEIVKKLKVSRVLVFRTAQRYRRLGTSDDMQRSGRPVTVTTPEAVKAVREKIRRTPERSLLAGTKDGSHLTTLFTDEKIFTVEANNNGQNHPIIATDYQSACEKEKILNKTSHPASVMVFSGITADDKTPLIFVDSGVKGVALSQFSLRKPTMDLPARRRPRSSCQRDSRVLSRQFSEFISAADWPASSPDLNPMDYAVWIYLTEKVSSKNYPSIKALKTALIKKWDEIDDDYPRAVIDALRKLSVAECGITSLYPLKGSRFPKLENLNLKRNEITEWKSISALQSLPSLQILHIDCPNFTTEPGIPPHEVIVAKLSSVIELNRFDISEVERRSAEIRFLSKYWAVREEQRNLDHLDDLNRFLKAHGDPVPLEVPNKRLNVMTLNIKIGRKRVKKSLPMTVSVQRIGQLIARMFGVQDEPWELFLQNERCERRFALNNPSRTLSYYEPDEFSELVLEGGPAWHIEFC</sequence>
<dbReference type="Pfam" id="PF01302">
    <property type="entry name" value="CAP_GLY"/>
    <property type="match status" value="1"/>
</dbReference>
<keyword evidence="3" id="KW-0143">Chaperone</keyword>
<dbReference type="Gene3D" id="2.30.30.190">
    <property type="entry name" value="CAP Gly-rich-like domain"/>
    <property type="match status" value="1"/>
</dbReference>
<dbReference type="InterPro" id="IPR029071">
    <property type="entry name" value="Ubiquitin-like_domsf"/>
</dbReference>
<reference evidence="6" key="1">
    <citation type="submission" date="2020-10" db="EMBL/GenBank/DDBJ databases">
        <authorList>
            <person name="Kikuchi T."/>
        </authorList>
    </citation>
    <scope>NUCLEOTIDE SEQUENCE</scope>
    <source>
        <strain evidence="6">NKZ352</strain>
    </source>
</reference>
<dbReference type="PANTHER" id="PTHR46068:SF1">
    <property type="entry name" value="TRANSPOSASE IS30-LIKE HTH DOMAIN-CONTAINING PROTEIN"/>
    <property type="match status" value="1"/>
</dbReference>
<dbReference type="EMBL" id="CAJGYM010000174">
    <property type="protein sequence ID" value="CAD6199421.1"/>
    <property type="molecule type" value="Genomic_DNA"/>
</dbReference>
<dbReference type="PROSITE" id="PS50245">
    <property type="entry name" value="CAP_GLY_2"/>
    <property type="match status" value="1"/>
</dbReference>
<dbReference type="SUPFAM" id="SSF54236">
    <property type="entry name" value="Ubiquitin-like"/>
    <property type="match status" value="1"/>
</dbReference>
<keyword evidence="7" id="KW-1185">Reference proteome</keyword>
<dbReference type="InterPro" id="IPR009057">
    <property type="entry name" value="Homeodomain-like_sf"/>
</dbReference>
<dbReference type="GO" id="GO:0005634">
    <property type="term" value="C:nucleus"/>
    <property type="evidence" value="ECO:0007669"/>
    <property type="project" value="UniProtKB-SubCell"/>
</dbReference>
<dbReference type="PANTHER" id="PTHR46068">
    <property type="entry name" value="PROTEIN CBG27172"/>
    <property type="match status" value="1"/>
</dbReference>
<dbReference type="Proteomes" id="UP000835052">
    <property type="component" value="Unassembled WGS sequence"/>
</dbReference>
<name>A0A8S1HVN0_9PELO</name>
<dbReference type="InterPro" id="IPR032675">
    <property type="entry name" value="LRR_dom_sf"/>
</dbReference>
<proteinExistence type="predicted"/>
<comment type="subcellular location">
    <subcellularLocation>
        <location evidence="1">Nucleus</location>
    </subcellularLocation>
</comment>
<accession>A0A8S1HVN0</accession>
<dbReference type="Gene3D" id="3.10.20.90">
    <property type="entry name" value="Phosphatidylinositol 3-kinase Catalytic Subunit, Chain A, domain 1"/>
    <property type="match status" value="1"/>
</dbReference>
<comment type="caution">
    <text evidence="6">The sequence shown here is derived from an EMBL/GenBank/DDBJ whole genome shotgun (WGS) entry which is preliminary data.</text>
</comment>
<dbReference type="InterPro" id="IPR000938">
    <property type="entry name" value="CAP-Gly_domain"/>
</dbReference>
<dbReference type="SUPFAM" id="SSF46689">
    <property type="entry name" value="Homeodomain-like"/>
    <property type="match status" value="1"/>
</dbReference>
<dbReference type="SUPFAM" id="SSF52058">
    <property type="entry name" value="L domain-like"/>
    <property type="match status" value="1"/>
</dbReference>
<dbReference type="AlphaFoldDB" id="A0A8S1HVN0"/>
<dbReference type="SUPFAM" id="SSF74924">
    <property type="entry name" value="Cap-Gly domain"/>
    <property type="match status" value="1"/>
</dbReference>
<evidence type="ECO:0000259" key="5">
    <source>
        <dbReference type="PROSITE" id="PS50245"/>
    </source>
</evidence>